<dbReference type="Proteomes" id="UP000663583">
    <property type="component" value="Chromosome"/>
</dbReference>
<evidence type="ECO:0000256" key="2">
    <source>
        <dbReference type="SAM" id="MobiDB-lite"/>
    </source>
</evidence>
<comment type="similarity">
    <text evidence="1">Belongs to the mycobacterial PPE family.</text>
</comment>
<dbReference type="GO" id="GO:0052572">
    <property type="term" value="P:response to host immune response"/>
    <property type="evidence" value="ECO:0007669"/>
    <property type="project" value="TreeGrafter"/>
</dbReference>
<name>A0AAX1JFN9_9MYCO</name>
<evidence type="ECO:0000256" key="1">
    <source>
        <dbReference type="ARBA" id="ARBA00010652"/>
    </source>
</evidence>
<sequence length="436" mass="41464">MSFFTLPPEINSLRMFIGAGTAPMLEAAAAWQGLAAELASAAESFASVTAGLAGQAWQGTAAAAMAAAAAPYAAWLNAAAAQSAGAAQQANAVTSMFEAARAAIIHPLEVDANRNAFVQLVMSNIFGQNAPLIALAESIYEEMWAADVAAMASYYSGAAAVAAQVVPWSSVLQTLPAIGSGISGAISAANGAAGGGGAGPAGGSAGGGGGGDAGAAAPAADHNGAAGGGGAGSGAAAPVTNAGGYDSGIANGNSGATLLQGDPSAGNANVVGGSGGPVTHANTGVGSPGISGFPLPMPMTGANSGRAGFASDLIAPRDASAAAPPTGPSTQAPEPAAAPPVEAEEAAPRMAVLPNADPDIAAKAAPGVKPQAAPATTASGIPESPLRAGVAASGTSEDQEADAVGKPISLRPEAAAGELRPQVAEEEEPQIQVRGA</sequence>
<reference evidence="5" key="3">
    <citation type="submission" date="2020-11" db="EMBL/GenBank/DDBJ databases">
        <title>Intraspecies plasmid and genomic variation of Mycobacterium kubicae revealed by the complete genome sequences of two clinical isolates.</title>
        <authorList>
            <person name="Hendrix J.R."/>
            <person name="Epperson L.E."/>
            <person name="Honda J.R."/>
            <person name="Strong M."/>
        </authorList>
    </citation>
    <scope>NUCLEOTIDE SEQUENCE</scope>
    <source>
        <strain evidence="5">JCM 13573</strain>
    </source>
</reference>
<feature type="compositionally biased region" description="Low complexity" evidence="2">
    <location>
        <begin position="319"/>
        <end position="341"/>
    </location>
</feature>
<proteinExistence type="inferred from homology"/>
<dbReference type="SUPFAM" id="SSF140459">
    <property type="entry name" value="PE/PPE dimer-like"/>
    <property type="match status" value="1"/>
</dbReference>
<protein>
    <submittedName>
        <fullName evidence="4 5">PPE family protein</fullName>
    </submittedName>
</protein>
<feature type="domain" description="PPE" evidence="3">
    <location>
        <begin position="3"/>
        <end position="165"/>
    </location>
</feature>
<dbReference type="PANTHER" id="PTHR46766:SF1">
    <property type="entry name" value="GLUTAMINE-RICH PROTEIN 2"/>
    <property type="match status" value="1"/>
</dbReference>
<dbReference type="PANTHER" id="PTHR46766">
    <property type="entry name" value="GLUTAMINE-RICH PROTEIN 2"/>
    <property type="match status" value="1"/>
</dbReference>
<organism evidence="5 7">
    <name type="scientific">Mycobacterium kubicae</name>
    <dbReference type="NCBI Taxonomy" id="120959"/>
    <lineage>
        <taxon>Bacteria</taxon>
        <taxon>Bacillati</taxon>
        <taxon>Actinomycetota</taxon>
        <taxon>Actinomycetes</taxon>
        <taxon>Mycobacteriales</taxon>
        <taxon>Mycobacteriaceae</taxon>
        <taxon>Mycobacterium</taxon>
        <taxon>Mycobacterium simiae complex</taxon>
    </lineage>
</organism>
<dbReference type="RefSeq" id="WP_085075542.1">
    <property type="nucleotide sequence ID" value="NZ_BLKU01000003.1"/>
</dbReference>
<dbReference type="InterPro" id="IPR038332">
    <property type="entry name" value="PPE_sf"/>
</dbReference>
<dbReference type="Pfam" id="PF00823">
    <property type="entry name" value="PPE"/>
    <property type="match status" value="1"/>
</dbReference>
<evidence type="ECO:0000259" key="3">
    <source>
        <dbReference type="Pfam" id="PF00823"/>
    </source>
</evidence>
<dbReference type="KEGG" id="mku:I2456_07505"/>
<evidence type="ECO:0000313" key="6">
    <source>
        <dbReference type="Proteomes" id="UP000465306"/>
    </source>
</evidence>
<accession>A0AAX1JFN9</accession>
<feature type="compositionally biased region" description="Gly residues" evidence="2">
    <location>
        <begin position="197"/>
        <end position="213"/>
    </location>
</feature>
<gene>
    <name evidence="4" type="primary">PPE52</name>
    <name evidence="5" type="ORF">I2456_07505</name>
    <name evidence="4" type="ORF">MKUB_13590</name>
</gene>
<reference evidence="4" key="2">
    <citation type="submission" date="2020-02" db="EMBL/GenBank/DDBJ databases">
        <authorList>
            <person name="Matsumoto Y."/>
            <person name="Kinjo T."/>
            <person name="Motooka D."/>
            <person name="Nabeya D."/>
            <person name="Jung N."/>
            <person name="Uechi K."/>
            <person name="Horii T."/>
            <person name="Iida T."/>
            <person name="Fujita J."/>
            <person name="Nakamura S."/>
        </authorList>
    </citation>
    <scope>NUCLEOTIDE SEQUENCE</scope>
    <source>
        <strain evidence="4">JCM 13573</strain>
    </source>
</reference>
<keyword evidence="6" id="KW-1185">Reference proteome</keyword>
<dbReference type="InterPro" id="IPR000030">
    <property type="entry name" value="PPE_dom"/>
</dbReference>
<dbReference type="EMBL" id="CP065047">
    <property type="protein sequence ID" value="QPI39307.1"/>
    <property type="molecule type" value="Genomic_DNA"/>
</dbReference>
<dbReference type="Proteomes" id="UP000465306">
    <property type="component" value="Unassembled WGS sequence"/>
</dbReference>
<dbReference type="Gene3D" id="1.20.1260.20">
    <property type="entry name" value="PPE superfamily"/>
    <property type="match status" value="1"/>
</dbReference>
<evidence type="ECO:0000313" key="4">
    <source>
        <dbReference type="EMBL" id="GFG63869.1"/>
    </source>
</evidence>
<dbReference type="EMBL" id="BLKU01000003">
    <property type="protein sequence ID" value="GFG63869.1"/>
    <property type="molecule type" value="Genomic_DNA"/>
</dbReference>
<feature type="region of interest" description="Disordered" evidence="2">
    <location>
        <begin position="197"/>
        <end position="216"/>
    </location>
</feature>
<reference evidence="4 6" key="1">
    <citation type="journal article" date="2019" name="Emerg. Microbes Infect.">
        <title>Comprehensive subspecies identification of 175 nontuberculous mycobacteria species based on 7547 genomic profiles.</title>
        <authorList>
            <person name="Matsumoto Y."/>
            <person name="Kinjo T."/>
            <person name="Motooka D."/>
            <person name="Nabeya D."/>
            <person name="Jung N."/>
            <person name="Uechi K."/>
            <person name="Horii T."/>
            <person name="Iida T."/>
            <person name="Fujita J."/>
            <person name="Nakamura S."/>
        </authorList>
    </citation>
    <scope>NUCLEOTIDE SEQUENCE [LARGE SCALE GENOMIC DNA]</scope>
    <source>
        <strain evidence="4 6">JCM 13573</strain>
    </source>
</reference>
<dbReference type="AlphaFoldDB" id="A0AAX1JFN9"/>
<feature type="region of interest" description="Disordered" evidence="2">
    <location>
        <begin position="318"/>
        <end position="436"/>
    </location>
</feature>
<evidence type="ECO:0000313" key="7">
    <source>
        <dbReference type="Proteomes" id="UP000663583"/>
    </source>
</evidence>
<evidence type="ECO:0000313" key="5">
    <source>
        <dbReference type="EMBL" id="QPI39307.1"/>
    </source>
</evidence>